<dbReference type="EMBL" id="JAHESD010000016">
    <property type="protein sequence ID" value="MBT1703528.1"/>
    <property type="molecule type" value="Genomic_DNA"/>
</dbReference>
<evidence type="ECO:0000313" key="2">
    <source>
        <dbReference type="Proteomes" id="UP000772618"/>
    </source>
</evidence>
<keyword evidence="2" id="KW-1185">Reference proteome</keyword>
<accession>A0ABS5VQ23</accession>
<reference evidence="1 2" key="1">
    <citation type="submission" date="2021-05" db="EMBL/GenBank/DDBJ databases">
        <title>A Polyphasic approach of four new species of the genus Ohtaekwangia: Ohtaekwangia histidinii sp. nov., Ohtaekwangia cretensis sp. nov., Ohtaekwangia indiensis sp. nov., Ohtaekwangia reichenbachii sp. nov. from diverse environment.</title>
        <authorList>
            <person name="Octaviana S."/>
        </authorList>
    </citation>
    <scope>NUCLEOTIDE SEQUENCE [LARGE SCALE GENOMIC DNA]</scope>
    <source>
        <strain evidence="1 2">PWU20</strain>
    </source>
</reference>
<sequence length="83" mass="9554">MALSEHLETKLKKRYEPSSMVSMKYKGNDLAFKTDDEGNAILLFIGKKDSEGHIKGERYARRLKKDDEGKVIKDHWELKGKAT</sequence>
<evidence type="ECO:0000313" key="1">
    <source>
        <dbReference type="EMBL" id="MBT1703528.1"/>
    </source>
</evidence>
<dbReference type="Proteomes" id="UP000772618">
    <property type="component" value="Unassembled WGS sequence"/>
</dbReference>
<organism evidence="1 2">
    <name type="scientific">Chryseosolibacter indicus</name>
    <dbReference type="NCBI Taxonomy" id="2782351"/>
    <lineage>
        <taxon>Bacteria</taxon>
        <taxon>Pseudomonadati</taxon>
        <taxon>Bacteroidota</taxon>
        <taxon>Cytophagia</taxon>
        <taxon>Cytophagales</taxon>
        <taxon>Chryseotaleaceae</taxon>
        <taxon>Chryseosolibacter</taxon>
    </lineage>
</organism>
<dbReference type="RefSeq" id="WP_254153488.1">
    <property type="nucleotide sequence ID" value="NZ_JAHESD010000016.1"/>
</dbReference>
<protein>
    <submittedName>
        <fullName evidence="1">Uncharacterized protein</fullName>
    </submittedName>
</protein>
<name>A0ABS5VQ23_9BACT</name>
<comment type="caution">
    <text evidence="1">The sequence shown here is derived from an EMBL/GenBank/DDBJ whole genome shotgun (WGS) entry which is preliminary data.</text>
</comment>
<gene>
    <name evidence="1" type="ORF">KK060_09575</name>
</gene>
<proteinExistence type="predicted"/>